<reference evidence="1 2" key="1">
    <citation type="journal article" date="2017" name="Water Res.">
        <title>Comammox in drinking water systems.</title>
        <authorList>
            <person name="Wang Y."/>
            <person name="Ma L."/>
            <person name="Mao Y."/>
            <person name="Jiang X."/>
            <person name="Xia Y."/>
            <person name="Yu K."/>
            <person name="Li B."/>
            <person name="Zhang T."/>
        </authorList>
    </citation>
    <scope>NUCLEOTIDE SEQUENCE [LARGE SCALE GENOMIC DNA]</scope>
    <source>
        <strain evidence="1">SG_bin8</strain>
    </source>
</reference>
<evidence type="ECO:0000313" key="2">
    <source>
        <dbReference type="Proteomes" id="UP000192872"/>
    </source>
</evidence>
<dbReference type="Pfam" id="PF11294">
    <property type="entry name" value="DUF3095"/>
    <property type="match status" value="1"/>
</dbReference>
<dbReference type="Proteomes" id="UP000192872">
    <property type="component" value="Unassembled WGS sequence"/>
</dbReference>
<name>A0A1W9HY84_9HYPH</name>
<dbReference type="STRING" id="1827387.A4S15_08560"/>
<evidence type="ECO:0000313" key="1">
    <source>
        <dbReference type="EMBL" id="OQW52201.1"/>
    </source>
</evidence>
<dbReference type="AlphaFoldDB" id="A0A1W9HY84"/>
<accession>A0A1W9HY84</accession>
<proteinExistence type="predicted"/>
<comment type="caution">
    <text evidence="1">The sequence shown here is derived from an EMBL/GenBank/DDBJ whole genome shotgun (WGS) entry which is preliminary data.</text>
</comment>
<dbReference type="InterPro" id="IPR021445">
    <property type="entry name" value="DUF3095"/>
</dbReference>
<dbReference type="EMBL" id="LWDL01000015">
    <property type="protein sequence ID" value="OQW52201.1"/>
    <property type="molecule type" value="Genomic_DNA"/>
</dbReference>
<organism evidence="1 2">
    <name type="scientific">Candidatus Raskinella chloraquaticus</name>
    <dbReference type="NCBI Taxonomy" id="1951219"/>
    <lineage>
        <taxon>Bacteria</taxon>
        <taxon>Pseudomonadati</taxon>
        <taxon>Pseudomonadota</taxon>
        <taxon>Alphaproteobacteria</taxon>
        <taxon>Hyphomicrobiales</taxon>
        <taxon>Phreatobacteraceae</taxon>
        <taxon>Candidatus Raskinella</taxon>
    </lineage>
</organism>
<protein>
    <recommendedName>
        <fullName evidence="3">Adenylate cyclase</fullName>
    </recommendedName>
</protein>
<dbReference type="RefSeq" id="WP_376801350.1">
    <property type="nucleotide sequence ID" value="NZ_DBNB01000021.1"/>
</dbReference>
<gene>
    <name evidence="1" type="ORF">A4S15_08560</name>
</gene>
<sequence length="381" mass="41340">MVTVDEFYATVPRFERFEDVTDASLYRPLPDDWVVGVSDVVSSTRAIASGQYKSVNLAGAAMIPALANRLGNYRFPYVFGGDGAALALPGDQRVVLEQALSDTAAFARDALGLQLRVSVMTMATIREAGHDVRLARFARSTHIDYAMFAGGGVSYAVERMKADIGCLQASLPGIKPDLEGLTCRWHPMPAEHGVVLSLIVLPGRTISAFNHLLSRLFALLRGEGDAGEPLSNERLHLPLPLRGLMFEARALRRPGTSLWRSVIERVYAHFVSFALFRTGIVAGSFDPARYRRELVANADTAKFEDGLRMTIDCSPAVADALDAMLTTAEAEGVVRFGSHRQTAAIMTCLVPSIDEADHAHFIDGADGGYAMAAQVMKDKHT</sequence>
<evidence type="ECO:0008006" key="3">
    <source>
        <dbReference type="Google" id="ProtNLM"/>
    </source>
</evidence>